<dbReference type="GO" id="GO:0003676">
    <property type="term" value="F:nucleic acid binding"/>
    <property type="evidence" value="ECO:0007669"/>
    <property type="project" value="InterPro"/>
</dbReference>
<dbReference type="InterPro" id="IPR013216">
    <property type="entry name" value="Methyltransf_11"/>
</dbReference>
<sequence>MPQPYRPSDDSALLLDCVRRSMEMEEDRGGMRGLELGCGTGFVTRGLFDAGVLRIAACGDVSVEAAEEARDRLRGAPLDAVICDAAGAFRDSAFDLVYFNPPYLPCDYEEDSTVCGGRNGIELALSFLESSRGSLRPGGRMYALMESDCAGEFLENAERLGLTGGVRCRLRLFFEELVVLELELRRAR</sequence>
<feature type="domain" description="Methyltransferase type 11" evidence="5">
    <location>
        <begin position="34"/>
        <end position="99"/>
    </location>
</feature>
<dbReference type="PANTHER" id="PTHR45875">
    <property type="entry name" value="METHYLTRANSFERASE N6AMT1"/>
    <property type="match status" value="1"/>
</dbReference>
<dbReference type="CDD" id="cd02440">
    <property type="entry name" value="AdoMet_MTases"/>
    <property type="match status" value="1"/>
</dbReference>
<dbReference type="InterPro" id="IPR052190">
    <property type="entry name" value="Euk-Arch_PrmC-MTase"/>
</dbReference>
<dbReference type="GeneID" id="55585296"/>
<dbReference type="InterPro" id="IPR002052">
    <property type="entry name" value="DNA_methylase_N6_adenine_CS"/>
</dbReference>
<keyword evidence="3 6" id="KW-0808">Transferase</keyword>
<evidence type="ECO:0000256" key="1">
    <source>
        <dbReference type="ARBA" id="ARBA00006149"/>
    </source>
</evidence>
<proteinExistence type="inferred from homology"/>
<dbReference type="PANTHER" id="PTHR45875:SF1">
    <property type="entry name" value="METHYLTRANSFERASE N6AMT1"/>
    <property type="match status" value="1"/>
</dbReference>
<dbReference type="GO" id="GO:0008276">
    <property type="term" value="F:protein methyltransferase activity"/>
    <property type="evidence" value="ECO:0007669"/>
    <property type="project" value="TreeGrafter"/>
</dbReference>
<keyword evidence="4" id="KW-0949">S-adenosyl-L-methionine</keyword>
<evidence type="ECO:0000256" key="2">
    <source>
        <dbReference type="ARBA" id="ARBA00022603"/>
    </source>
</evidence>
<dbReference type="Proteomes" id="UP000509448">
    <property type="component" value="Chromosome"/>
</dbReference>
<protein>
    <submittedName>
        <fullName evidence="6">Protein-N(5)-glutamine methyltransferase PrmC</fullName>
    </submittedName>
</protein>
<dbReference type="OrthoDB" id="27149at2157"/>
<dbReference type="GO" id="GO:0008757">
    <property type="term" value="F:S-adenosylmethionine-dependent methyltransferase activity"/>
    <property type="evidence" value="ECO:0007669"/>
    <property type="project" value="InterPro"/>
</dbReference>
<dbReference type="Gene3D" id="3.40.50.150">
    <property type="entry name" value="Vaccinia Virus protein VP39"/>
    <property type="match status" value="1"/>
</dbReference>
<dbReference type="GO" id="GO:0032259">
    <property type="term" value="P:methylation"/>
    <property type="evidence" value="ECO:0007669"/>
    <property type="project" value="UniProtKB-KW"/>
</dbReference>
<evidence type="ECO:0000259" key="5">
    <source>
        <dbReference type="Pfam" id="PF08241"/>
    </source>
</evidence>
<dbReference type="EMBL" id="AP018732">
    <property type="protein sequence ID" value="BBE42865.1"/>
    <property type="molecule type" value="Genomic_DNA"/>
</dbReference>
<dbReference type="InterPro" id="IPR029063">
    <property type="entry name" value="SAM-dependent_MTases_sf"/>
</dbReference>
<organism evidence="6 7">
    <name type="scientific">Conexivisphaera calida</name>
    <dbReference type="NCBI Taxonomy" id="1874277"/>
    <lineage>
        <taxon>Archaea</taxon>
        <taxon>Nitrososphaerota</taxon>
        <taxon>Conexivisphaeria</taxon>
        <taxon>Conexivisphaerales</taxon>
        <taxon>Conexivisphaeraceae</taxon>
        <taxon>Conexivisphaera</taxon>
    </lineage>
</organism>
<evidence type="ECO:0000313" key="6">
    <source>
        <dbReference type="EMBL" id="BBE42865.1"/>
    </source>
</evidence>
<dbReference type="Pfam" id="PF08241">
    <property type="entry name" value="Methyltransf_11"/>
    <property type="match status" value="1"/>
</dbReference>
<name>A0A4P2VPR6_9ARCH</name>
<dbReference type="SUPFAM" id="SSF53335">
    <property type="entry name" value="S-adenosyl-L-methionine-dependent methyltransferases"/>
    <property type="match status" value="1"/>
</dbReference>
<evidence type="ECO:0000256" key="3">
    <source>
        <dbReference type="ARBA" id="ARBA00022679"/>
    </source>
</evidence>
<comment type="similarity">
    <text evidence="1">Belongs to the eukaryotic/archaeal PrmC-related family.</text>
</comment>
<reference evidence="6 7" key="1">
    <citation type="journal article" date="2019" name="ISME J.">
        <title>Isolation and characterization of a thermophilic sulfur- and iron-reducing thaumarchaeote from a terrestrial acidic hot spring.</title>
        <authorList>
            <person name="Kato S."/>
            <person name="Itoh T."/>
            <person name="Yuki M."/>
            <person name="Nagamori M."/>
            <person name="Ohnishi M."/>
            <person name="Uematsu K."/>
            <person name="Suzuki K."/>
            <person name="Takashina T."/>
            <person name="Ohkuma M."/>
        </authorList>
    </citation>
    <scope>NUCLEOTIDE SEQUENCE [LARGE SCALE GENOMIC DNA]</scope>
    <source>
        <strain evidence="6 7">NAS-02</strain>
    </source>
</reference>
<keyword evidence="2 6" id="KW-0489">Methyltransferase</keyword>
<dbReference type="PROSITE" id="PS00092">
    <property type="entry name" value="N6_MTASE"/>
    <property type="match status" value="1"/>
</dbReference>
<dbReference type="AlphaFoldDB" id="A0A4P2VPR6"/>
<dbReference type="KEGG" id="ccai:NAS2_1485"/>
<dbReference type="RefSeq" id="WP_174449052.1">
    <property type="nucleotide sequence ID" value="NZ_AP018732.1"/>
</dbReference>
<accession>A0A4P2VPR6</accession>
<evidence type="ECO:0000313" key="7">
    <source>
        <dbReference type="Proteomes" id="UP000509448"/>
    </source>
</evidence>
<gene>
    <name evidence="6" type="ORF">NAS2_1485</name>
</gene>
<keyword evidence="7" id="KW-1185">Reference proteome</keyword>
<evidence type="ECO:0000256" key="4">
    <source>
        <dbReference type="ARBA" id="ARBA00022691"/>
    </source>
</evidence>
<dbReference type="GO" id="GO:0035657">
    <property type="term" value="C:eRF1 methyltransferase complex"/>
    <property type="evidence" value="ECO:0007669"/>
    <property type="project" value="TreeGrafter"/>
</dbReference>